<dbReference type="FunFam" id="3.40.50.10470:FF:000006">
    <property type="entry name" value="Methylthioribose-1-phosphate isomerase"/>
    <property type="match status" value="1"/>
</dbReference>
<evidence type="ECO:0000313" key="4">
    <source>
        <dbReference type="Proteomes" id="UP000288215"/>
    </source>
</evidence>
<dbReference type="EMBL" id="RXGA01000003">
    <property type="protein sequence ID" value="RWX73355.1"/>
    <property type="molecule type" value="Genomic_DNA"/>
</dbReference>
<evidence type="ECO:0000256" key="2">
    <source>
        <dbReference type="HAMAP-Rule" id="MF_01678"/>
    </source>
</evidence>
<dbReference type="AlphaFoldDB" id="A0A444L6Y6"/>
<comment type="caution">
    <text evidence="3">The sequence shown here is derived from an EMBL/GenBank/DDBJ whole genome shotgun (WGS) entry which is preliminary data.</text>
</comment>
<feature type="binding site" evidence="2">
    <location>
        <begin position="45"/>
        <end position="47"/>
    </location>
    <ligand>
        <name>substrate</name>
    </ligand>
</feature>
<dbReference type="Gene3D" id="3.40.50.10470">
    <property type="entry name" value="Translation initiation factor eif-2b, domain 2"/>
    <property type="match status" value="1"/>
</dbReference>
<name>A0A444L6Y6_METS7</name>
<dbReference type="InterPro" id="IPR011559">
    <property type="entry name" value="Initiation_fac_2B_a/b/d"/>
</dbReference>
<feature type="active site" description="Proton donor" evidence="2">
    <location>
        <position position="234"/>
    </location>
</feature>
<comment type="function">
    <text evidence="2">Catalyzes the interconversion of methylthioribose-1-phosphate (MTR-1-P) into methylthioribulose-1-phosphate (MTRu-1-P).</text>
</comment>
<dbReference type="GO" id="GO:0046523">
    <property type="term" value="F:S-methyl-5-thioribose-1-phosphate isomerase activity"/>
    <property type="evidence" value="ECO:0007669"/>
    <property type="project" value="UniProtKB-UniRule"/>
</dbReference>
<keyword evidence="2" id="KW-0486">Methionine biosynthesis</keyword>
<dbReference type="HAMAP" id="MF_01678">
    <property type="entry name" value="Salvage_MtnA"/>
    <property type="match status" value="1"/>
</dbReference>
<dbReference type="NCBIfam" id="NF004326">
    <property type="entry name" value="PRK05720.1"/>
    <property type="match status" value="1"/>
</dbReference>
<dbReference type="NCBIfam" id="TIGR00512">
    <property type="entry name" value="salvage_mtnA"/>
    <property type="match status" value="1"/>
</dbReference>
<feature type="binding site" evidence="2">
    <location>
        <position position="193"/>
    </location>
    <ligand>
        <name>substrate</name>
    </ligand>
</feature>
<dbReference type="InterPro" id="IPR042529">
    <property type="entry name" value="IF_2B-like_C"/>
</dbReference>
<dbReference type="GO" id="GO:0019509">
    <property type="term" value="P:L-methionine salvage from methylthioadenosine"/>
    <property type="evidence" value="ECO:0007669"/>
    <property type="project" value="UniProtKB-UniRule"/>
</dbReference>
<gene>
    <name evidence="3" type="ORF">Metus_1329</name>
</gene>
<protein>
    <recommendedName>
        <fullName evidence="2">Putative methylthioribose-1-phosphate isomerase</fullName>
        <shortName evidence="2">M1Pi</shortName>
        <shortName evidence="2">MTR-1-P isomerase</shortName>
        <ecNumber evidence="2">5.3.1.23</ecNumber>
    </recommendedName>
    <alternativeName>
        <fullName evidence="2">MTNA-like protein</fullName>
        <shortName evidence="2">aMTNA</shortName>
    </alternativeName>
    <alternativeName>
        <fullName evidence="2">S-methyl-5-thioribose-1-phosphate isomerase</fullName>
    </alternativeName>
</protein>
<proteinExistence type="inferred from homology"/>
<feature type="binding site" evidence="2">
    <location>
        <begin position="244"/>
        <end position="245"/>
    </location>
    <ligand>
        <name>substrate</name>
    </ligand>
</feature>
<dbReference type="SUPFAM" id="SSF100950">
    <property type="entry name" value="NagB/RpiA/CoA transferase-like"/>
    <property type="match status" value="1"/>
</dbReference>
<dbReference type="InterPro" id="IPR027363">
    <property type="entry name" value="M1Pi_N"/>
</dbReference>
<sequence length="343" mass="37888">MIRTIEWKEDGVYIIDQTALPDELRIIRCEDHERIAEAIERMEIRGAPAIGVAAAMGVALAAKNCNNEHELPERLARAYKRLRSTRPTARNLFWALERMRKVWEEPLREGGNALKEKVIKEALAIAEEDIAVCKAIGKNGSALISDGDGVLTHCNAGALACVEHGTALGVIRTAYQEGKKFFVYSCETRPLLQGARLTAFELKYERIPFKLITDNMAAYIMKKGLVNKVIVGADLITRQGDVVNKIGTYGLAVLAKHHSIPFYVAAPLSTIDLNASPDGVTIEERAPSEVTHIRGVRIAPEGTEVLNPAFDLTPRQLVSAIITEKEVAYPPYDLSFLFRQGNN</sequence>
<accession>A0A444L6Y6</accession>
<dbReference type="InterPro" id="IPR037171">
    <property type="entry name" value="NagB/RpiA_transferase-like"/>
</dbReference>
<comment type="catalytic activity">
    <reaction evidence="2">
        <text>5-(methylsulfanyl)-alpha-D-ribose 1-phosphate = 5-(methylsulfanyl)-D-ribulose 1-phosphate</text>
        <dbReference type="Rhea" id="RHEA:19989"/>
        <dbReference type="ChEBI" id="CHEBI:58533"/>
        <dbReference type="ChEBI" id="CHEBI:58548"/>
        <dbReference type="EC" id="5.3.1.23"/>
    </reaction>
</comment>
<dbReference type="FunFam" id="1.20.120.420:FF:000003">
    <property type="entry name" value="Methylthioribose-1-phosphate isomerase"/>
    <property type="match status" value="1"/>
</dbReference>
<dbReference type="NCBIfam" id="TIGR00524">
    <property type="entry name" value="eIF-2B_rel"/>
    <property type="match status" value="1"/>
</dbReference>
<keyword evidence="1 2" id="KW-0413">Isomerase</keyword>
<dbReference type="Proteomes" id="UP000288215">
    <property type="component" value="Unassembled WGS sequence"/>
</dbReference>
<organism evidence="3 4">
    <name type="scientific">Methanosuratincola subterraneus</name>
    <dbReference type="NCBI Taxonomy" id="2593994"/>
    <lineage>
        <taxon>Archaea</taxon>
        <taxon>Thermoproteota</taxon>
        <taxon>Methanosuratincolia</taxon>
        <taxon>Candidatus Methanomethylicales</taxon>
        <taxon>Candidatus Methanomethylicaceae</taxon>
        <taxon>Candidatus Methanosuratincola (ex Vanwonterghem et al. 2016)</taxon>
    </lineage>
</organism>
<keyword evidence="2" id="KW-0028">Amino-acid biosynthesis</keyword>
<evidence type="ECO:0000256" key="1">
    <source>
        <dbReference type="ARBA" id="ARBA00023235"/>
    </source>
</evidence>
<dbReference type="InterPro" id="IPR005251">
    <property type="entry name" value="IF-M1Pi"/>
</dbReference>
<evidence type="ECO:0000313" key="3">
    <source>
        <dbReference type="EMBL" id="RWX73355.1"/>
    </source>
</evidence>
<comment type="similarity">
    <text evidence="2">Belongs to the EIF-2B alpha/beta/delta subunits family. MtnA subfamily.</text>
</comment>
<dbReference type="Pfam" id="PF01008">
    <property type="entry name" value="IF-2B"/>
    <property type="match status" value="1"/>
</dbReference>
<dbReference type="EC" id="5.3.1.23" evidence="2"/>
<feature type="site" description="Transition state stabilizer" evidence="2">
    <location>
        <position position="154"/>
    </location>
</feature>
<feature type="binding site" evidence="2">
    <location>
        <position position="86"/>
    </location>
    <ligand>
        <name>substrate</name>
    </ligand>
</feature>
<reference evidence="3 4" key="1">
    <citation type="submission" date="2018-12" db="EMBL/GenBank/DDBJ databases">
        <title>The complete genome of the methanogenic archaea of the candidate phylum Verstraetearchaeota, obtained from the metagenome of underground thermal water.</title>
        <authorList>
            <person name="Kadnikov V.V."/>
            <person name="Mardanov A.V."/>
            <person name="Beletsky A.V."/>
            <person name="Karnachuk O.V."/>
            <person name="Ravin N.V."/>
        </authorList>
    </citation>
    <scope>NUCLEOTIDE SEQUENCE [LARGE SCALE GENOMIC DNA]</scope>
    <source>
        <strain evidence="3">Ch88</strain>
    </source>
</reference>
<dbReference type="Gene3D" id="1.20.120.420">
    <property type="entry name" value="translation initiation factor eif-2b, domain 1"/>
    <property type="match status" value="1"/>
</dbReference>
<dbReference type="InterPro" id="IPR000649">
    <property type="entry name" value="IF-2B-related"/>
</dbReference>
<dbReference type="PANTHER" id="PTHR43475">
    <property type="entry name" value="METHYLTHIORIBOSE-1-PHOSPHATE ISOMERASE"/>
    <property type="match status" value="1"/>
</dbReference>
<dbReference type="PANTHER" id="PTHR43475:SF1">
    <property type="entry name" value="METHYLTHIORIBOSE-1-PHOSPHATE ISOMERASE"/>
    <property type="match status" value="1"/>
</dbReference>